<organism evidence="6 7">
    <name type="scientific">Chelonia mydas</name>
    <name type="common">Green sea-turtle</name>
    <name type="synonym">Chelonia agassizi</name>
    <dbReference type="NCBI Taxonomy" id="8469"/>
    <lineage>
        <taxon>Eukaryota</taxon>
        <taxon>Metazoa</taxon>
        <taxon>Chordata</taxon>
        <taxon>Craniata</taxon>
        <taxon>Vertebrata</taxon>
        <taxon>Euteleostomi</taxon>
        <taxon>Archelosauria</taxon>
        <taxon>Testudinata</taxon>
        <taxon>Testudines</taxon>
        <taxon>Cryptodira</taxon>
        <taxon>Durocryptodira</taxon>
        <taxon>Americhelydia</taxon>
        <taxon>Chelonioidea</taxon>
        <taxon>Cheloniidae</taxon>
        <taxon>Chelonia</taxon>
    </lineage>
</organism>
<dbReference type="InterPro" id="IPR001212">
    <property type="entry name" value="Somatomedin_B_dom"/>
</dbReference>
<dbReference type="GO" id="GO:0006955">
    <property type="term" value="P:immune response"/>
    <property type="evidence" value="ECO:0007669"/>
    <property type="project" value="InterPro"/>
</dbReference>
<dbReference type="InterPro" id="IPR036024">
    <property type="entry name" value="Somatomedin_B-like_dom_sf"/>
</dbReference>
<dbReference type="InterPro" id="IPR017850">
    <property type="entry name" value="Alkaline_phosphatase_core_sf"/>
</dbReference>
<dbReference type="PROSITE" id="PS00524">
    <property type="entry name" value="SMB_1"/>
    <property type="match status" value="1"/>
</dbReference>
<dbReference type="Pfam" id="PF01033">
    <property type="entry name" value="Somatomedin_B"/>
    <property type="match status" value="1"/>
</dbReference>
<dbReference type="PROSITE" id="PS51257">
    <property type="entry name" value="PROKAR_LIPOPROTEIN"/>
    <property type="match status" value="1"/>
</dbReference>
<accession>M7B6C6</accession>
<evidence type="ECO:0000256" key="3">
    <source>
        <dbReference type="ARBA" id="ARBA00022737"/>
    </source>
</evidence>
<dbReference type="PANTHER" id="PTHR10151:SF107">
    <property type="entry name" value="ECTONUCLEOTIDE PYROPHOSPHATASE_PHOSPHODIESTERASE FAMILY MEMBER 3"/>
    <property type="match status" value="1"/>
</dbReference>
<keyword evidence="2" id="KW-0964">Secreted</keyword>
<evidence type="ECO:0000256" key="1">
    <source>
        <dbReference type="ARBA" id="ARBA00004613"/>
    </source>
</evidence>
<dbReference type="Pfam" id="PF01663">
    <property type="entry name" value="Phosphodiest"/>
    <property type="match status" value="2"/>
</dbReference>
<dbReference type="InterPro" id="IPR020436">
    <property type="entry name" value="SMB_chordata"/>
</dbReference>
<sequence length="200" mass="22583">MQKHVKAFAKSESCETLLLQVSSISCRNRCNEPFNKNGQGCQCDGGCKELQNCCWDYEGTCLEPKTCGTHSKYMRAAYPTKTFPNHYTIVTIWLTAMYQNLKAGTFFWPGSDVPINGTYPNLYRLYNKLGPMPYGQVQMKENVTEAVTDNTEWESLVTNLFVPIPPLSINTMDLVQRKIEPLVPIAQLIAQQQEIGDNIA</sequence>
<dbReference type="EMBL" id="KB535687">
    <property type="protein sequence ID" value="EMP33516.1"/>
    <property type="molecule type" value="Genomic_DNA"/>
</dbReference>
<dbReference type="GO" id="GO:0005576">
    <property type="term" value="C:extracellular region"/>
    <property type="evidence" value="ECO:0007669"/>
    <property type="project" value="UniProtKB-SubCell"/>
</dbReference>
<dbReference type="STRING" id="8469.M7B6C6"/>
<evidence type="ECO:0000313" key="7">
    <source>
        <dbReference type="Proteomes" id="UP000031443"/>
    </source>
</evidence>
<evidence type="ECO:0000259" key="5">
    <source>
        <dbReference type="PROSITE" id="PS50958"/>
    </source>
</evidence>
<dbReference type="AlphaFoldDB" id="M7B6C6"/>
<protein>
    <submittedName>
        <fullName evidence="6">Ectonucleotide pyrophosphatase/phosphodiesterase family member 3</fullName>
    </submittedName>
</protein>
<comment type="subcellular location">
    <subcellularLocation>
        <location evidence="1">Secreted</location>
    </subcellularLocation>
</comment>
<dbReference type="GO" id="GO:0005044">
    <property type="term" value="F:scavenger receptor activity"/>
    <property type="evidence" value="ECO:0007669"/>
    <property type="project" value="InterPro"/>
</dbReference>
<dbReference type="InterPro" id="IPR002591">
    <property type="entry name" value="Phosphodiest/P_Trfase"/>
</dbReference>
<dbReference type="PANTHER" id="PTHR10151">
    <property type="entry name" value="ECTONUCLEOTIDE PYROPHOSPHATASE/PHOSPHODIESTERASE"/>
    <property type="match status" value="1"/>
</dbReference>
<dbReference type="PRINTS" id="PR00022">
    <property type="entry name" value="SOMATOMEDINB"/>
</dbReference>
<dbReference type="GO" id="GO:0047429">
    <property type="term" value="F:nucleoside triphosphate diphosphatase activity"/>
    <property type="evidence" value="ECO:0007669"/>
    <property type="project" value="TreeGrafter"/>
</dbReference>
<dbReference type="PROSITE" id="PS50958">
    <property type="entry name" value="SMB_2"/>
    <property type="match status" value="1"/>
</dbReference>
<dbReference type="Gene3D" id="4.10.410.20">
    <property type="match status" value="1"/>
</dbReference>
<name>M7B6C6_CHEMY</name>
<evidence type="ECO:0000256" key="2">
    <source>
        <dbReference type="ARBA" id="ARBA00022525"/>
    </source>
</evidence>
<dbReference type="Gene3D" id="3.40.720.10">
    <property type="entry name" value="Alkaline Phosphatase, subunit A"/>
    <property type="match status" value="2"/>
</dbReference>
<dbReference type="SUPFAM" id="SSF90188">
    <property type="entry name" value="Somatomedin B domain"/>
    <property type="match status" value="1"/>
</dbReference>
<dbReference type="SMART" id="SM00201">
    <property type="entry name" value="SO"/>
    <property type="match status" value="1"/>
</dbReference>
<dbReference type="GO" id="GO:0009143">
    <property type="term" value="P:nucleoside triphosphate catabolic process"/>
    <property type="evidence" value="ECO:0007669"/>
    <property type="project" value="TreeGrafter"/>
</dbReference>
<evidence type="ECO:0000256" key="4">
    <source>
        <dbReference type="ARBA" id="ARBA00023157"/>
    </source>
</evidence>
<keyword evidence="4" id="KW-1015">Disulfide bond</keyword>
<dbReference type="GO" id="GO:0030247">
    <property type="term" value="F:polysaccharide binding"/>
    <property type="evidence" value="ECO:0007669"/>
    <property type="project" value="InterPro"/>
</dbReference>
<keyword evidence="7" id="KW-1185">Reference proteome</keyword>
<reference evidence="7" key="1">
    <citation type="journal article" date="2013" name="Nat. Genet.">
        <title>The draft genomes of soft-shell turtle and green sea turtle yield insights into the development and evolution of the turtle-specific body plan.</title>
        <authorList>
            <person name="Wang Z."/>
            <person name="Pascual-Anaya J."/>
            <person name="Zadissa A."/>
            <person name="Li W."/>
            <person name="Niimura Y."/>
            <person name="Huang Z."/>
            <person name="Li C."/>
            <person name="White S."/>
            <person name="Xiong Z."/>
            <person name="Fang D."/>
            <person name="Wang B."/>
            <person name="Ming Y."/>
            <person name="Chen Y."/>
            <person name="Zheng Y."/>
            <person name="Kuraku S."/>
            <person name="Pignatelli M."/>
            <person name="Herrero J."/>
            <person name="Beal K."/>
            <person name="Nozawa M."/>
            <person name="Li Q."/>
            <person name="Wang J."/>
            <person name="Zhang H."/>
            <person name="Yu L."/>
            <person name="Shigenobu S."/>
            <person name="Wang J."/>
            <person name="Liu J."/>
            <person name="Flicek P."/>
            <person name="Searle S."/>
            <person name="Wang J."/>
            <person name="Kuratani S."/>
            <person name="Yin Y."/>
            <person name="Aken B."/>
            <person name="Zhang G."/>
            <person name="Irie N."/>
        </authorList>
    </citation>
    <scope>NUCLEOTIDE SEQUENCE [LARGE SCALE GENOMIC DNA]</scope>
</reference>
<feature type="domain" description="SMB" evidence="5">
    <location>
        <begin position="22"/>
        <end position="65"/>
    </location>
</feature>
<evidence type="ECO:0000313" key="6">
    <source>
        <dbReference type="EMBL" id="EMP33516.1"/>
    </source>
</evidence>
<dbReference type="SUPFAM" id="SSF53649">
    <property type="entry name" value="Alkaline phosphatase-like"/>
    <property type="match status" value="1"/>
</dbReference>
<keyword evidence="3" id="KW-0677">Repeat</keyword>
<gene>
    <name evidence="6" type="ORF">UY3_09333</name>
</gene>
<proteinExistence type="predicted"/>
<dbReference type="Proteomes" id="UP000031443">
    <property type="component" value="Unassembled WGS sequence"/>
</dbReference>